<keyword evidence="9" id="KW-0812">Transmembrane</keyword>
<dbReference type="PANTHER" id="PTHR32282">
    <property type="entry name" value="BINDING PROTEIN TRANSPEPTIDASE, PUTATIVE-RELATED"/>
    <property type="match status" value="1"/>
</dbReference>
<feature type="domain" description="Penicillin-binding protein transpeptidase" evidence="20">
    <location>
        <begin position="333"/>
        <end position="571"/>
    </location>
</feature>
<keyword evidence="12" id="KW-0573">Peptidoglycan synthesis</keyword>
<evidence type="ECO:0000256" key="9">
    <source>
        <dbReference type="ARBA" id="ARBA00022692"/>
    </source>
</evidence>
<dbReference type="InterPro" id="IPR012338">
    <property type="entry name" value="Beta-lactam/transpept-like"/>
</dbReference>
<dbReference type="GO" id="GO:0004180">
    <property type="term" value="F:carboxypeptidase activity"/>
    <property type="evidence" value="ECO:0007669"/>
    <property type="project" value="UniProtKB-KW"/>
</dbReference>
<dbReference type="RefSeq" id="WP_166032335.1">
    <property type="nucleotide sequence ID" value="NZ_CP048877.1"/>
</dbReference>
<dbReference type="SUPFAM" id="SSF56601">
    <property type="entry name" value="beta-lactamase/transpeptidase-like"/>
    <property type="match status" value="1"/>
</dbReference>
<protein>
    <recommendedName>
        <fullName evidence="17">peptidoglycan glycosyltransferase</fullName>
        <ecNumber evidence="17">2.4.99.28</ecNumber>
    </recommendedName>
</protein>
<keyword evidence="10" id="KW-0378">Hydrolase</keyword>
<dbReference type="SUPFAM" id="SSF53955">
    <property type="entry name" value="Lysozyme-like"/>
    <property type="match status" value="1"/>
</dbReference>
<keyword evidence="14" id="KW-0472">Membrane</keyword>
<evidence type="ECO:0000256" key="8">
    <source>
        <dbReference type="ARBA" id="ARBA00022679"/>
    </source>
</evidence>
<evidence type="ECO:0000256" key="3">
    <source>
        <dbReference type="ARBA" id="ARBA00007090"/>
    </source>
</evidence>
<dbReference type="GO" id="GO:0006508">
    <property type="term" value="P:proteolysis"/>
    <property type="evidence" value="ECO:0007669"/>
    <property type="project" value="UniProtKB-KW"/>
</dbReference>
<keyword evidence="7" id="KW-0328">Glycosyltransferase</keyword>
<dbReference type="InterPro" id="IPR050396">
    <property type="entry name" value="Glycosyltr_51/Transpeptidase"/>
</dbReference>
<reference evidence="22 23" key="1">
    <citation type="submission" date="2020-02" db="EMBL/GenBank/DDBJ databases">
        <title>Genome analysis of Thermosulfuriphilus ammonigenes ST65T, an anaerobic thermophilic chemolithoautotrophic bacterium isolated from a deep-sea hydrothermal vent.</title>
        <authorList>
            <person name="Slobodkina G."/>
            <person name="Allioux M."/>
            <person name="Merkel A."/>
            <person name="Alain K."/>
            <person name="Jebbar M."/>
            <person name="Slobodkin A."/>
        </authorList>
    </citation>
    <scope>NUCLEOTIDE SEQUENCE [LARGE SCALE GENOMIC DNA]</scope>
    <source>
        <strain evidence="22 23">ST65</strain>
    </source>
</reference>
<dbReference type="EC" id="2.4.99.28" evidence="17"/>
<proteinExistence type="inferred from homology"/>
<dbReference type="GO" id="GO:0009252">
    <property type="term" value="P:peptidoglycan biosynthetic process"/>
    <property type="evidence" value="ECO:0007669"/>
    <property type="project" value="UniProtKB-KW"/>
</dbReference>
<organism evidence="22 23">
    <name type="scientific">Thermosulfuriphilus ammonigenes</name>
    <dbReference type="NCBI Taxonomy" id="1936021"/>
    <lineage>
        <taxon>Bacteria</taxon>
        <taxon>Pseudomonadati</taxon>
        <taxon>Thermodesulfobacteriota</taxon>
        <taxon>Thermodesulfobacteria</taxon>
        <taxon>Thermodesulfobacteriales</taxon>
        <taxon>Thermodesulfobacteriaceae</taxon>
        <taxon>Thermosulfuriphilus</taxon>
    </lineage>
</organism>
<evidence type="ECO:0000256" key="18">
    <source>
        <dbReference type="ARBA" id="ARBA00049902"/>
    </source>
</evidence>
<evidence type="ECO:0000256" key="1">
    <source>
        <dbReference type="ARBA" id="ARBA00004370"/>
    </source>
</evidence>
<dbReference type="Gene3D" id="1.10.3810.10">
    <property type="entry name" value="Biosynthetic peptidoglycan transglycosylase-like"/>
    <property type="match status" value="1"/>
</dbReference>
<keyword evidence="5" id="KW-0121">Carboxypeptidase</keyword>
<dbReference type="InterPro" id="IPR023346">
    <property type="entry name" value="Lysozyme-like_dom_sf"/>
</dbReference>
<evidence type="ECO:0000259" key="20">
    <source>
        <dbReference type="Pfam" id="PF00905"/>
    </source>
</evidence>
<dbReference type="PANTHER" id="PTHR32282:SF27">
    <property type="entry name" value="PENICILLIN-BINDING PROTEIN 1A"/>
    <property type="match status" value="1"/>
</dbReference>
<comment type="catalytic activity">
    <reaction evidence="18">
        <text>[GlcNAc-(1-&gt;4)-Mur2Ac(oyl-L-Ala-gamma-D-Glu-L-Lys-D-Ala-D-Ala)](n)-di-trans,octa-cis-undecaprenyl diphosphate + beta-D-GlcNAc-(1-&gt;4)-Mur2Ac(oyl-L-Ala-gamma-D-Glu-L-Lys-D-Ala-D-Ala)-di-trans,octa-cis-undecaprenyl diphosphate = [GlcNAc-(1-&gt;4)-Mur2Ac(oyl-L-Ala-gamma-D-Glu-L-Lys-D-Ala-D-Ala)](n+1)-di-trans,octa-cis-undecaprenyl diphosphate + di-trans,octa-cis-undecaprenyl diphosphate + H(+)</text>
        <dbReference type="Rhea" id="RHEA:23708"/>
        <dbReference type="Rhea" id="RHEA-COMP:9602"/>
        <dbReference type="Rhea" id="RHEA-COMP:9603"/>
        <dbReference type="ChEBI" id="CHEBI:15378"/>
        <dbReference type="ChEBI" id="CHEBI:58405"/>
        <dbReference type="ChEBI" id="CHEBI:60033"/>
        <dbReference type="ChEBI" id="CHEBI:78435"/>
        <dbReference type="EC" id="2.4.99.28"/>
    </reaction>
</comment>
<evidence type="ECO:0000256" key="6">
    <source>
        <dbReference type="ARBA" id="ARBA00022670"/>
    </source>
</evidence>
<keyword evidence="15" id="KW-0511">Multifunctional enzyme</keyword>
<keyword evidence="23" id="KW-1185">Reference proteome</keyword>
<evidence type="ECO:0000256" key="19">
    <source>
        <dbReference type="ARBA" id="ARBA00060592"/>
    </source>
</evidence>
<dbReference type="FunFam" id="1.10.3810.10:FF:000003">
    <property type="entry name" value="Penicillin-binding protein 1a"/>
    <property type="match status" value="1"/>
</dbReference>
<evidence type="ECO:0000256" key="5">
    <source>
        <dbReference type="ARBA" id="ARBA00022645"/>
    </source>
</evidence>
<name>A0A6G7PX03_9BACT</name>
<evidence type="ECO:0000256" key="14">
    <source>
        <dbReference type="ARBA" id="ARBA00023136"/>
    </source>
</evidence>
<dbReference type="InterPro" id="IPR001460">
    <property type="entry name" value="PCN-bd_Tpept"/>
</dbReference>
<dbReference type="InterPro" id="IPR036950">
    <property type="entry name" value="PBP_transglycosylase"/>
</dbReference>
<dbReference type="NCBIfam" id="TIGR02074">
    <property type="entry name" value="PBP_1a_fam"/>
    <property type="match status" value="1"/>
</dbReference>
<dbReference type="GO" id="GO:0071555">
    <property type="term" value="P:cell wall organization"/>
    <property type="evidence" value="ECO:0007669"/>
    <property type="project" value="UniProtKB-KW"/>
</dbReference>
<dbReference type="GO" id="GO:0030288">
    <property type="term" value="C:outer membrane-bounded periplasmic space"/>
    <property type="evidence" value="ECO:0007669"/>
    <property type="project" value="TreeGrafter"/>
</dbReference>
<evidence type="ECO:0000256" key="17">
    <source>
        <dbReference type="ARBA" id="ARBA00044770"/>
    </source>
</evidence>
<evidence type="ECO:0000256" key="10">
    <source>
        <dbReference type="ARBA" id="ARBA00022801"/>
    </source>
</evidence>
<dbReference type="GO" id="GO:0016020">
    <property type="term" value="C:membrane"/>
    <property type="evidence" value="ECO:0007669"/>
    <property type="project" value="UniProtKB-SubCell"/>
</dbReference>
<keyword evidence="11" id="KW-0133">Cell shape</keyword>
<dbReference type="AlphaFoldDB" id="A0A6G7PX03"/>
<keyword evidence="8" id="KW-0808">Transferase</keyword>
<evidence type="ECO:0000256" key="4">
    <source>
        <dbReference type="ARBA" id="ARBA00007739"/>
    </source>
</evidence>
<accession>A0A6G7PX03</accession>
<feature type="domain" description="Glycosyl transferase family 51" evidence="21">
    <location>
        <begin position="63"/>
        <end position="236"/>
    </location>
</feature>
<evidence type="ECO:0000256" key="13">
    <source>
        <dbReference type="ARBA" id="ARBA00022989"/>
    </source>
</evidence>
<evidence type="ECO:0000256" key="7">
    <source>
        <dbReference type="ARBA" id="ARBA00022676"/>
    </source>
</evidence>
<evidence type="ECO:0000313" key="22">
    <source>
        <dbReference type="EMBL" id="QIJ72117.1"/>
    </source>
</evidence>
<dbReference type="GO" id="GO:0008955">
    <property type="term" value="F:peptidoglycan glycosyltransferase activity"/>
    <property type="evidence" value="ECO:0007669"/>
    <property type="project" value="UniProtKB-EC"/>
</dbReference>
<keyword evidence="6" id="KW-0645">Protease</keyword>
<keyword evidence="13" id="KW-1133">Transmembrane helix</keyword>
<evidence type="ECO:0000256" key="15">
    <source>
        <dbReference type="ARBA" id="ARBA00023268"/>
    </source>
</evidence>
<comment type="pathway">
    <text evidence="19">Glycan biosynthesis.</text>
</comment>
<evidence type="ECO:0000256" key="12">
    <source>
        <dbReference type="ARBA" id="ARBA00022984"/>
    </source>
</evidence>
<dbReference type="InterPro" id="IPR001264">
    <property type="entry name" value="Glyco_trans_51"/>
</dbReference>
<dbReference type="KEGG" id="tav:G4V39_07480"/>
<dbReference type="Proteomes" id="UP000502179">
    <property type="component" value="Chromosome"/>
</dbReference>
<dbReference type="GO" id="GO:0008658">
    <property type="term" value="F:penicillin binding"/>
    <property type="evidence" value="ECO:0007669"/>
    <property type="project" value="InterPro"/>
</dbReference>
<comment type="similarity">
    <text evidence="4">In the N-terminal section; belongs to the glycosyltransferase 51 family.</text>
</comment>
<evidence type="ECO:0000259" key="21">
    <source>
        <dbReference type="Pfam" id="PF00912"/>
    </source>
</evidence>
<comment type="similarity">
    <text evidence="3">In the C-terminal section; belongs to the transpeptidase family.</text>
</comment>
<dbReference type="Gene3D" id="3.40.710.10">
    <property type="entry name" value="DD-peptidase/beta-lactamase superfamily"/>
    <property type="match status" value="1"/>
</dbReference>
<dbReference type="Pfam" id="PF00905">
    <property type="entry name" value="Transpeptidase"/>
    <property type="match status" value="1"/>
</dbReference>
<gene>
    <name evidence="22" type="ORF">G4V39_07480</name>
</gene>
<dbReference type="Pfam" id="PF00912">
    <property type="entry name" value="Transgly"/>
    <property type="match status" value="1"/>
</dbReference>
<evidence type="ECO:0000256" key="16">
    <source>
        <dbReference type="ARBA" id="ARBA00023316"/>
    </source>
</evidence>
<dbReference type="EMBL" id="CP048877">
    <property type="protein sequence ID" value="QIJ72117.1"/>
    <property type="molecule type" value="Genomic_DNA"/>
</dbReference>
<evidence type="ECO:0000256" key="11">
    <source>
        <dbReference type="ARBA" id="ARBA00022960"/>
    </source>
</evidence>
<dbReference type="GO" id="GO:0008360">
    <property type="term" value="P:regulation of cell shape"/>
    <property type="evidence" value="ECO:0007669"/>
    <property type="project" value="UniProtKB-KW"/>
</dbReference>
<keyword evidence="16" id="KW-0961">Cell wall biogenesis/degradation</keyword>
<sequence length="685" mass="76648">MPRIVFRWSYGHVLVLIFSTAALVSLFILALVWAYLQLELPDVSSLKNYRPPAVSELYDRKGRLLAYFYREKRWPVPLDLVPERLIQAIIAAEDARFYQHKGLDFFSIIRAAIRNVEAGSIVQGGSTITQQVTRALLLSPERSFKRKIKEALLAWRIDSMLTKDEILNIYLNQIYLGEGAYGVEAASRIYFGKHVWDLNLAECALIAGLPQAPSRYNPYRHFDLAKKRQAYVLKRMVAEGYITEEEARRAYATPIVLKHFAPPIPKEAAYFVDYAQQRLSQILGRQELLTGGYRIYSTLDLDYQVAAFEALREGLARLQKRHPEIKESSVQGALCLIEAHTGAIRALIGGLDPGRGHFNRATQARRQPGSAFKPIVYAAALEKDLIDPATLFVDEPLVLPGAKEGENWKPQNFDGLFLGPITVRKALADSRNTVAVKVAQLVGIDEVISEARQLGIKVPLSRDLALALGSNGIPLLELTSAYQVFANQGQRIPPRIIEALVDREGRVIEPKRPEPTKVISPQTAFMLTYLLEQVVADGTGRCASDLLVPVAAKTGTTDHYRDAWFVGYTPSLVLGVWVGRDDKTPLGPGETGAKAACPIWVSFMEKILPLEGFREETFAPPEGIMFAAVDETTGEATIPRQGAIWMPLKESSTAEIKPLLEDKPRLWPGGSLRRRPWWQRLPFWE</sequence>
<evidence type="ECO:0000256" key="2">
    <source>
        <dbReference type="ARBA" id="ARBA00004752"/>
    </source>
</evidence>
<evidence type="ECO:0000313" key="23">
    <source>
        <dbReference type="Proteomes" id="UP000502179"/>
    </source>
</evidence>
<comment type="subcellular location">
    <subcellularLocation>
        <location evidence="1">Membrane</location>
    </subcellularLocation>
</comment>
<comment type="pathway">
    <text evidence="2">Cell wall biogenesis; peptidoglycan biosynthesis.</text>
</comment>